<evidence type="ECO:0000256" key="7">
    <source>
        <dbReference type="SAM" id="MobiDB-lite"/>
    </source>
</evidence>
<dbReference type="EMBL" id="KL513877">
    <property type="protein sequence ID" value="KFO87353.1"/>
    <property type="molecule type" value="Genomic_DNA"/>
</dbReference>
<dbReference type="CDD" id="cd18801">
    <property type="entry name" value="SF2_C_FANCM_Hef"/>
    <property type="match status" value="1"/>
</dbReference>
<evidence type="ECO:0000256" key="2">
    <source>
        <dbReference type="ARBA" id="ARBA00022763"/>
    </source>
</evidence>
<feature type="compositionally biased region" description="Basic residues" evidence="7">
    <location>
        <begin position="515"/>
        <end position="526"/>
    </location>
</feature>
<dbReference type="Gene3D" id="1.20.1320.20">
    <property type="entry name" value="hef helicase domain"/>
    <property type="match status" value="1"/>
</dbReference>
<keyword evidence="3" id="KW-0378">Hydrolase</keyword>
<feature type="compositionally biased region" description="Basic and acidic residues" evidence="7">
    <location>
        <begin position="1390"/>
        <end position="1410"/>
    </location>
</feature>
<evidence type="ECO:0000313" key="10">
    <source>
        <dbReference type="Proteomes" id="UP000054064"/>
    </source>
</evidence>
<feature type="region of interest" description="Disordered" evidence="7">
    <location>
        <begin position="1357"/>
        <end position="1425"/>
    </location>
</feature>
<feature type="compositionally biased region" description="Low complexity" evidence="7">
    <location>
        <begin position="1044"/>
        <end position="1057"/>
    </location>
</feature>
<gene>
    <name evidence="9" type="ORF">N320_05233</name>
</gene>
<dbReference type="CDD" id="cd12091">
    <property type="entry name" value="FANCM_ID"/>
    <property type="match status" value="1"/>
</dbReference>
<dbReference type="Proteomes" id="UP000054064">
    <property type="component" value="Unassembled WGS sequence"/>
</dbReference>
<dbReference type="Pfam" id="PF00271">
    <property type="entry name" value="Helicase_C"/>
    <property type="match status" value="1"/>
</dbReference>
<feature type="region of interest" description="Disordered" evidence="7">
    <location>
        <begin position="859"/>
        <end position="878"/>
    </location>
</feature>
<feature type="domain" description="Helicase C-terminal" evidence="8">
    <location>
        <begin position="148"/>
        <end position="340"/>
    </location>
</feature>
<feature type="non-terminal residue" evidence="9">
    <location>
        <position position="1"/>
    </location>
</feature>
<keyword evidence="10" id="KW-1185">Reference proteome</keyword>
<evidence type="ECO:0000256" key="5">
    <source>
        <dbReference type="ARBA" id="ARBA00022840"/>
    </source>
</evidence>
<feature type="region of interest" description="Disordered" evidence="7">
    <location>
        <begin position="985"/>
        <end position="1059"/>
    </location>
</feature>
<feature type="compositionally biased region" description="Low complexity" evidence="7">
    <location>
        <begin position="901"/>
        <end position="912"/>
    </location>
</feature>
<feature type="region of interest" description="Disordered" evidence="7">
    <location>
        <begin position="1458"/>
        <end position="1527"/>
    </location>
</feature>
<dbReference type="GO" id="GO:0043138">
    <property type="term" value="F:3'-5' DNA helicase activity"/>
    <property type="evidence" value="ECO:0007669"/>
    <property type="project" value="InterPro"/>
</dbReference>
<feature type="region of interest" description="Disordered" evidence="7">
    <location>
        <begin position="894"/>
        <end position="923"/>
    </location>
</feature>
<dbReference type="SMART" id="SM00891">
    <property type="entry name" value="ERCC4"/>
    <property type="match status" value="1"/>
</dbReference>
<keyword evidence="1" id="KW-0547">Nucleotide-binding</keyword>
<dbReference type="SUPFAM" id="SSF52980">
    <property type="entry name" value="Restriction endonuclease-like"/>
    <property type="match status" value="1"/>
</dbReference>
<dbReference type="PANTHER" id="PTHR14025:SF20">
    <property type="entry name" value="FANCONI ANEMIA GROUP M PROTEIN"/>
    <property type="match status" value="1"/>
</dbReference>
<dbReference type="CDD" id="cd20077">
    <property type="entry name" value="XPF_nuclease_FANCM"/>
    <property type="match status" value="1"/>
</dbReference>
<evidence type="ECO:0000256" key="3">
    <source>
        <dbReference type="ARBA" id="ARBA00022801"/>
    </source>
</evidence>
<dbReference type="GO" id="GO:0045003">
    <property type="term" value="P:double-strand break repair via synthesis-dependent strand annealing"/>
    <property type="evidence" value="ECO:0007669"/>
    <property type="project" value="TreeGrafter"/>
</dbReference>
<keyword evidence="2" id="KW-0227">DNA damage</keyword>
<dbReference type="GO" id="GO:0016787">
    <property type="term" value="F:hydrolase activity"/>
    <property type="evidence" value="ECO:0007669"/>
    <property type="project" value="UniProtKB-KW"/>
</dbReference>
<proteinExistence type="predicted"/>
<dbReference type="GO" id="GO:0036297">
    <property type="term" value="P:interstrand cross-link repair"/>
    <property type="evidence" value="ECO:0007669"/>
    <property type="project" value="TreeGrafter"/>
</dbReference>
<dbReference type="InterPro" id="IPR027417">
    <property type="entry name" value="P-loop_NTPase"/>
</dbReference>
<dbReference type="InterPro" id="IPR001650">
    <property type="entry name" value="Helicase_C-like"/>
</dbReference>
<dbReference type="InterPro" id="IPR039686">
    <property type="entry name" value="FANCM/Mph1-like_ID"/>
</dbReference>
<evidence type="ECO:0000256" key="1">
    <source>
        <dbReference type="ARBA" id="ARBA00022741"/>
    </source>
</evidence>
<keyword evidence="5" id="KW-0067">ATP-binding</keyword>
<feature type="region of interest" description="Disordered" evidence="7">
    <location>
        <begin position="1220"/>
        <end position="1242"/>
    </location>
</feature>
<dbReference type="GO" id="GO:0005524">
    <property type="term" value="F:ATP binding"/>
    <property type="evidence" value="ECO:0007669"/>
    <property type="project" value="UniProtKB-KW"/>
</dbReference>
<dbReference type="InterPro" id="IPR047418">
    <property type="entry name" value="XPF_nuclease_FANCM"/>
</dbReference>
<protein>
    <submittedName>
        <fullName evidence="9">Fanconi anemia group M protein</fullName>
    </submittedName>
</protein>
<dbReference type="PANTHER" id="PTHR14025">
    <property type="entry name" value="FANCONI ANEMIA GROUP M FANCM FAMILY MEMBER"/>
    <property type="match status" value="1"/>
</dbReference>
<keyword evidence="6" id="KW-0234">DNA repair</keyword>
<keyword evidence="4" id="KW-0347">Helicase</keyword>
<dbReference type="GO" id="GO:0009378">
    <property type="term" value="F:four-way junction helicase activity"/>
    <property type="evidence" value="ECO:0007669"/>
    <property type="project" value="TreeGrafter"/>
</dbReference>
<evidence type="ECO:0000259" key="8">
    <source>
        <dbReference type="PROSITE" id="PS51194"/>
    </source>
</evidence>
<dbReference type="InterPro" id="IPR011335">
    <property type="entry name" value="Restrct_endonuc-II-like"/>
</dbReference>
<sequence length="1736" mass="192694">VLETFAGRLIRVGVLARREVPRLTKYQIILARDQYRKNPSSQNMGIHQGVIEGDFALCISLYHGYELLLQMGVRSLFIYLSGIMDGSKGLTRTKTELGRNEDFMRLYQQLGDMFADTSLAAANGNAYSSKTEFENKKDFIYSHPKLRKLEEIVVEHFKSWKKGCADAVTSDSAPMDTRVMIFSSFRDSVQEIAEMLSRLQPVVRVMTFVGHSTGKGIKGFTQKEQLEVVRRFREGGYNTLVSTCVGEEGLDIGEVDLIICFDAQKSPIRLVQRMGRTGRRRQGRIVVILAEGREERTYNQSQLNKRSILKAISGNKMLRFYQRSPRMIPEGINPKLHKMFITAEEYEPSSSGTLSTERRASSLQRKSAPFSCVAGQKHCCENWSLSPEEFEIWDRLYRIKESDGVKEPILPPVRFETLENPTGLLKHEEETTRELSLSEWRVWQDRPFPTSMVDHSDRCYHFISVMKMIDEMRYEQGDCSYELEIQPHLHIEDVNVQKKKSPLCMTSSALGQKARSARRGTAHRAGVKPFLPDTGDNGSELFTTFRRTKPKTPPRSSRSCVEVPVLPTNTNALASSLAGRPSLVENTDQGSQKDEELEVTFDLNESIDLCDNSESAVMHESAAMKEDNAVDKGCRSQGMNHVDLSYSSFPVEKSPVPSALFYLPESYLDSFALVRPSEEPASLKQRLSPVKRLLSQPPPSLNGLDEFENVVGKEESPCAFRKAVSETYAGRLQDKSFPAASEAGRSQLLCDDPEWKVPGASCASVPSRETAAVKAEEELPWNDSFDSLFDNEEFTDIPQETPAVDHPLTNNPSNQYCCQRDKEDLGISHGKVILDEEKHVRLLEDEHIFDTSIAGFPRSNKRLARSGSGEGVSRPAAERGCGWLPSEVRCEAAGTTCPGRPASSAPPATAVSGDGSGTERSLGDGELYDCSEELFSVNFDLGFSIEECENENFEENINSNTRKLSSASGSHADVLCTEDTSEFLNDGSRVETSPERDCRHLTRRDSSTPLPCPSRSGKDQGGTRDTTAAVPALESGDRRRGPGSPAALASALSTPTSRKVRNVGAVRRIPVNVSSGAREEIAEVPLADQAKQSLRGQDFGRSAVGAPDSPLGRPELADTDVRSCRVSPAAGTGSESEEEIVFQRKNRGKKNVLKSPEVESDSDFESAIRAVRKRRHPLNMVSNCFGDRNIHKLTWGACVESWLRVFFSQEAVRQFLDEEAELSQEDADGVSSDESDDTGSELNSSLAQFLNDDAEVTQVLNDCEMRRVYLQSVRSPALGNRYKMVHRELNHTAIFSQIPEQDQDYAEDSFCVAEEEEEVCQQSGSSEEEECVNFDLLNNESFTSGRKQYLTRRRKKLNQARGEETCSAPVRKKKPSQIVVLSDSSEEETNVSKEKPMEMDRLGAEEENVKSPKPWPSVPSAQHRTVAGDIPAHQSVEDKSEMLLGLKASVSEVLDFHPEHRASSPRSPPAVPGSALGKEDLQAPTEDLQVGSSLENTCRSTSVPPRPASTNPSAAPAPLPRDPPEKTPSLCILADSREISSGAEVISSLKALHRVKVQVCSLSSSDYIVSNRMAVERRFLSELLNSGNRSKVTRRIQRLQSVFERVCVIVEKDRLKAGDASRPFQRTQYYDGVLAALVQAGVRILFSSCQEETATLLKDLALVEQRKHAAICVPTEVEGHKQEMLNFYLSIPDLSYLAALNMCHHFRSLKQMANSSPLAIAAAAQVSLQKAEEIYR</sequence>
<dbReference type="InterPro" id="IPR006166">
    <property type="entry name" value="ERCC4_domain"/>
</dbReference>
<feature type="compositionally biased region" description="Acidic residues" evidence="7">
    <location>
        <begin position="1220"/>
        <end position="1239"/>
    </location>
</feature>
<dbReference type="Gene3D" id="3.40.50.300">
    <property type="entry name" value="P-loop containing nucleotide triphosphate hydrolases"/>
    <property type="match status" value="1"/>
</dbReference>
<evidence type="ECO:0000313" key="9">
    <source>
        <dbReference type="EMBL" id="KFO87353.1"/>
    </source>
</evidence>
<dbReference type="GO" id="GO:0000400">
    <property type="term" value="F:four-way junction DNA binding"/>
    <property type="evidence" value="ECO:0007669"/>
    <property type="project" value="TreeGrafter"/>
</dbReference>
<feature type="region of interest" description="Disordered" evidence="7">
    <location>
        <begin position="510"/>
        <end position="533"/>
    </location>
</feature>
<dbReference type="SUPFAM" id="SSF52540">
    <property type="entry name" value="P-loop containing nucleoside triphosphate hydrolases"/>
    <property type="match status" value="1"/>
</dbReference>
<dbReference type="FunFam" id="1.20.1320.20:FF:000001">
    <property type="entry name" value="Fanconi anemia, complementation group M"/>
    <property type="match status" value="1"/>
</dbReference>
<feature type="region of interest" description="Disordered" evidence="7">
    <location>
        <begin position="1092"/>
        <end position="1143"/>
    </location>
</feature>
<dbReference type="SMART" id="SM00490">
    <property type="entry name" value="HELICc"/>
    <property type="match status" value="1"/>
</dbReference>
<dbReference type="InterPro" id="IPR031879">
    <property type="entry name" value="FANCM-MHF-bd"/>
</dbReference>
<dbReference type="GO" id="GO:0004518">
    <property type="term" value="F:nuclease activity"/>
    <property type="evidence" value="ECO:0007669"/>
    <property type="project" value="InterPro"/>
</dbReference>
<dbReference type="Pfam" id="PF02732">
    <property type="entry name" value="ERCC4"/>
    <property type="match status" value="1"/>
</dbReference>
<organism evidence="9 10">
    <name type="scientific">Buceros rhinoceros silvestris</name>
    <dbReference type="NCBI Taxonomy" id="175836"/>
    <lineage>
        <taxon>Eukaryota</taxon>
        <taxon>Metazoa</taxon>
        <taxon>Chordata</taxon>
        <taxon>Craniata</taxon>
        <taxon>Vertebrata</taxon>
        <taxon>Euteleostomi</taxon>
        <taxon>Archelosauria</taxon>
        <taxon>Archosauria</taxon>
        <taxon>Dinosauria</taxon>
        <taxon>Saurischia</taxon>
        <taxon>Theropoda</taxon>
        <taxon>Coelurosauria</taxon>
        <taxon>Aves</taxon>
        <taxon>Neognathae</taxon>
        <taxon>Neoaves</taxon>
        <taxon>Telluraves</taxon>
        <taxon>Coraciimorphae</taxon>
        <taxon>Bucerotiformes</taxon>
        <taxon>Bucerotidae</taxon>
        <taxon>Buceros</taxon>
    </lineage>
</organism>
<accession>A0A091HJ40</accession>
<dbReference type="Gene3D" id="1.10.150.20">
    <property type="entry name" value="5' to 3' exonuclease, C-terminal subdomain"/>
    <property type="match status" value="1"/>
</dbReference>
<feature type="non-terminal residue" evidence="9">
    <location>
        <position position="1736"/>
    </location>
</feature>
<dbReference type="PROSITE" id="PS51194">
    <property type="entry name" value="HELICASE_CTER"/>
    <property type="match status" value="1"/>
</dbReference>
<dbReference type="Gene3D" id="3.40.50.10130">
    <property type="match status" value="1"/>
</dbReference>
<name>A0A091HJ40_BUCRH</name>
<evidence type="ECO:0000256" key="6">
    <source>
        <dbReference type="ARBA" id="ARBA00023204"/>
    </source>
</evidence>
<feature type="compositionally biased region" description="Basic and acidic residues" evidence="7">
    <location>
        <begin position="988"/>
        <end position="1006"/>
    </location>
</feature>
<feature type="compositionally biased region" description="Polar residues" evidence="7">
    <location>
        <begin position="1490"/>
        <end position="1503"/>
    </location>
</feature>
<reference evidence="9 10" key="1">
    <citation type="submission" date="2014-04" db="EMBL/GenBank/DDBJ databases">
        <title>Genome evolution of avian class.</title>
        <authorList>
            <person name="Zhang G."/>
            <person name="Li C."/>
        </authorList>
    </citation>
    <scope>NUCLEOTIDE SEQUENCE [LARGE SCALE GENOMIC DNA]</scope>
    <source>
        <strain evidence="9">BGI_N320</strain>
    </source>
</reference>
<evidence type="ECO:0000256" key="4">
    <source>
        <dbReference type="ARBA" id="ARBA00022806"/>
    </source>
</evidence>
<dbReference type="Pfam" id="PF16783">
    <property type="entry name" value="FANCM-MHF_bd"/>
    <property type="match status" value="1"/>
</dbReference>